<reference evidence="2" key="1">
    <citation type="journal article" date="2015" name="Nat. Genet.">
        <title>The pineapple genome and the evolution of CAM photosynthesis.</title>
        <authorList>
            <person name="Ming R."/>
            <person name="VanBuren R."/>
            <person name="Wai C.M."/>
            <person name="Tang H."/>
            <person name="Schatz M.C."/>
            <person name="Bowers J.E."/>
            <person name="Lyons E."/>
            <person name="Wang M.L."/>
            <person name="Chen J."/>
            <person name="Biggers E."/>
            <person name="Zhang J."/>
            <person name="Huang L."/>
            <person name="Zhang L."/>
            <person name="Miao W."/>
            <person name="Zhang J."/>
            <person name="Ye Z."/>
            <person name="Miao C."/>
            <person name="Lin Z."/>
            <person name="Wang H."/>
            <person name="Zhou H."/>
            <person name="Yim W.C."/>
            <person name="Priest H.D."/>
            <person name="Zheng C."/>
            <person name="Woodhouse M."/>
            <person name="Edger P.P."/>
            <person name="Guyot R."/>
            <person name="Guo H.B."/>
            <person name="Guo H."/>
            <person name="Zheng G."/>
            <person name="Singh R."/>
            <person name="Sharma A."/>
            <person name="Min X."/>
            <person name="Zheng Y."/>
            <person name="Lee H."/>
            <person name="Gurtowski J."/>
            <person name="Sedlazeck F.J."/>
            <person name="Harkess A."/>
            <person name="McKain M.R."/>
            <person name="Liao Z."/>
            <person name="Fang J."/>
            <person name="Liu J."/>
            <person name="Zhang X."/>
            <person name="Zhang Q."/>
            <person name="Hu W."/>
            <person name="Qin Y."/>
            <person name="Wang K."/>
            <person name="Chen L.Y."/>
            <person name="Shirley N."/>
            <person name="Lin Y.R."/>
            <person name="Liu L.Y."/>
            <person name="Hernandez A.G."/>
            <person name="Wright C.L."/>
            <person name="Bulone V."/>
            <person name="Tuskan G.A."/>
            <person name="Heath K."/>
            <person name="Zee F."/>
            <person name="Moore P.H."/>
            <person name="Sunkar R."/>
            <person name="Leebens-Mack J.H."/>
            <person name="Mockler T."/>
            <person name="Bennetzen J.L."/>
            <person name="Freeling M."/>
            <person name="Sankoff D."/>
            <person name="Paterson A.H."/>
            <person name="Zhu X."/>
            <person name="Yang X."/>
            <person name="Smith J.A."/>
            <person name="Cushman J.C."/>
            <person name="Paull R.E."/>
            <person name="Yu Q."/>
        </authorList>
    </citation>
    <scope>NUCLEOTIDE SEQUENCE [LARGE SCALE GENOMIC DNA]</scope>
    <source>
        <strain evidence="2">cv. F153</strain>
    </source>
</reference>
<evidence type="ECO:0000256" key="1">
    <source>
        <dbReference type="SAM" id="MobiDB-lite"/>
    </source>
</evidence>
<feature type="region of interest" description="Disordered" evidence="1">
    <location>
        <begin position="99"/>
        <end position="153"/>
    </location>
</feature>
<name>A0A6P5EJ82_ANACO</name>
<feature type="compositionally biased region" description="Low complexity" evidence="1">
    <location>
        <begin position="109"/>
        <end position="140"/>
    </location>
</feature>
<dbReference type="RefSeq" id="XP_020083497.1">
    <property type="nucleotide sequence ID" value="XM_020227908.1"/>
</dbReference>
<keyword evidence="2" id="KW-1185">Reference proteome</keyword>
<feature type="compositionally biased region" description="Low complexity" evidence="1">
    <location>
        <begin position="48"/>
        <end position="57"/>
    </location>
</feature>
<evidence type="ECO:0000313" key="3">
    <source>
        <dbReference type="RefSeq" id="XP_020083497.1"/>
    </source>
</evidence>
<proteinExistence type="predicted"/>
<protein>
    <submittedName>
        <fullName evidence="3">Potassium/sodium hyperpolarization-activated cyclic nucleotide-gated channel 4-like</fullName>
    </submittedName>
</protein>
<dbReference type="AlphaFoldDB" id="A0A6P5EJ82"/>
<sequence>MNQNGSYVVSVVLIALASRVFHETLTLNLAPANLAALPPFSSYAAPLPAAADPTPASSHRHSHHLPPSSLSISLNPPLSLGLDAGRGYIASKHLADVAPCPGEPPRPTAAAPWGSAAAAGANPAAAPGLLGPSRPGSSNPTPQPPLSTPAASIMAYGTPSPGRKGRCRCHVPWALPPKAGDRAKLGAVAPELRATAAVARRLLLSVRPLGPRRRRPWAPPTAAGYSCTAETQAQQYGLGMFQLRRRCLPSPAGASAGLPWPAVPVHRRLPRRRSTLSTEMSLSSPRVVRLGHHRPPPPPPPVVVRCKPWSPHTGCTLLCQRVRRPASRALPCSDKLS</sequence>
<reference evidence="3" key="2">
    <citation type="submission" date="2025-08" db="UniProtKB">
        <authorList>
            <consortium name="RefSeq"/>
        </authorList>
    </citation>
    <scope>IDENTIFICATION</scope>
    <source>
        <tissue evidence="3">Leaf</tissue>
    </source>
</reference>
<dbReference type="Proteomes" id="UP000515123">
    <property type="component" value="Linkage group 2"/>
</dbReference>
<gene>
    <name evidence="3" type="primary">LOC109706890</name>
</gene>
<feature type="region of interest" description="Disordered" evidence="1">
    <location>
        <begin position="48"/>
        <end position="70"/>
    </location>
</feature>
<feature type="region of interest" description="Disordered" evidence="1">
    <location>
        <begin position="274"/>
        <end position="299"/>
    </location>
</feature>
<evidence type="ECO:0000313" key="2">
    <source>
        <dbReference type="Proteomes" id="UP000515123"/>
    </source>
</evidence>
<accession>A0A6P5EJ82</accession>
<organism evidence="2 3">
    <name type="scientific">Ananas comosus</name>
    <name type="common">Pineapple</name>
    <name type="synonym">Ananas ananas</name>
    <dbReference type="NCBI Taxonomy" id="4615"/>
    <lineage>
        <taxon>Eukaryota</taxon>
        <taxon>Viridiplantae</taxon>
        <taxon>Streptophyta</taxon>
        <taxon>Embryophyta</taxon>
        <taxon>Tracheophyta</taxon>
        <taxon>Spermatophyta</taxon>
        <taxon>Magnoliopsida</taxon>
        <taxon>Liliopsida</taxon>
        <taxon>Poales</taxon>
        <taxon>Bromeliaceae</taxon>
        <taxon>Bromelioideae</taxon>
        <taxon>Ananas</taxon>
    </lineage>
</organism>
<dbReference type="GeneID" id="109706890"/>